<dbReference type="Gene3D" id="2.30.30.100">
    <property type="match status" value="1"/>
</dbReference>
<evidence type="ECO:0000313" key="4">
    <source>
        <dbReference type="Proteomes" id="UP000436088"/>
    </source>
</evidence>
<accession>A0A6A3BGP5</accession>
<dbReference type="PANTHER" id="PTHR12854:SF7">
    <property type="entry name" value="ATAXIN-2 HOMOLOG"/>
    <property type="match status" value="1"/>
</dbReference>
<comment type="caution">
    <text evidence="3">The sequence shown here is derived from an EMBL/GenBank/DDBJ whole genome shotgun (WGS) entry which is preliminary data.</text>
</comment>
<feature type="region of interest" description="Disordered" evidence="1">
    <location>
        <begin position="1"/>
        <end position="24"/>
    </location>
</feature>
<dbReference type="InterPro" id="IPR009604">
    <property type="entry name" value="LsmAD_domain"/>
</dbReference>
<dbReference type="SMART" id="SM01272">
    <property type="entry name" value="LsmAD"/>
    <property type="match status" value="1"/>
</dbReference>
<feature type="compositionally biased region" description="Polar residues" evidence="1">
    <location>
        <begin position="460"/>
        <end position="470"/>
    </location>
</feature>
<evidence type="ECO:0000259" key="2">
    <source>
        <dbReference type="SMART" id="SM01272"/>
    </source>
</evidence>
<dbReference type="InterPro" id="IPR045117">
    <property type="entry name" value="ATXN2-like"/>
</dbReference>
<feature type="region of interest" description="Disordered" evidence="1">
    <location>
        <begin position="318"/>
        <end position="351"/>
    </location>
</feature>
<protein>
    <submittedName>
        <fullName evidence="3">Ataxin-2-like protein isoform X4</fullName>
    </submittedName>
</protein>
<dbReference type="GO" id="GO:0010494">
    <property type="term" value="C:cytoplasmic stress granule"/>
    <property type="evidence" value="ECO:0007669"/>
    <property type="project" value="TreeGrafter"/>
</dbReference>
<feature type="compositionally biased region" description="Polar residues" evidence="1">
    <location>
        <begin position="333"/>
        <end position="351"/>
    </location>
</feature>
<dbReference type="AlphaFoldDB" id="A0A6A3BGP5"/>
<feature type="region of interest" description="Disordered" evidence="1">
    <location>
        <begin position="373"/>
        <end position="421"/>
    </location>
</feature>
<reference evidence="3" key="1">
    <citation type="submission" date="2019-09" db="EMBL/GenBank/DDBJ databases">
        <title>Draft genome information of white flower Hibiscus syriacus.</title>
        <authorList>
            <person name="Kim Y.-M."/>
        </authorList>
    </citation>
    <scope>NUCLEOTIDE SEQUENCE [LARGE SCALE GENOMIC DNA]</scope>
    <source>
        <strain evidence="3">YM2019G1</strain>
    </source>
</reference>
<feature type="compositionally biased region" description="Low complexity" evidence="1">
    <location>
        <begin position="377"/>
        <end position="391"/>
    </location>
</feature>
<proteinExistence type="predicted"/>
<dbReference type="InterPro" id="IPR025852">
    <property type="entry name" value="SM_dom_ATX"/>
</dbReference>
<name>A0A6A3BGP5_HIBSY</name>
<sequence>MNIQQALLPKSSANGFPRRRGDREGGARLENKLQSGKPNQGRIQATGAVAGGKAGGYKSSSRDRLVFLTTCLIGHMVEVHVKNGSIYTGIFHATDAEKDFGIILKMARMTKEGTLQGNKAVTEFVSKAPTKILIIPAKELVQVIAKDVAVTSDGFASELQHEKHQELLIDSVISQSRHVGMERELEPWVPEEDVPQCPELENIFAGSWNRNWDQFETNQKLFGVQSTFKEELYTTKLERGPQMRELEKEAMRIAREIEGEETQDLHQAEERGFDLHDNLDIDEEMRYSSVFRGRGFDDSGYEEEEDIMLDSHNIETFGDSSDSLSRGPADLTCFQSSDGARMPSSTSLVDKAPSSQVAIGADLNHTGFNGQAKQLASEIPSESFSVSSSESRIQDNLLGEHGGTSDAKGFAQKQSPSEDQQLSNSIAGYFIIRAICNADSQSSLNDKLEGSDKAGPPANPTTQLQANFMSKVSEKPAASKVTGETRSVNSRGQPGSSTSSNSDSVAAVSASSGPGLSPSSSMGSLSSEKSTLNPHAKEFKLNPNAKSFKPSQTSVRPQSPVSDGSFYYQTQASPVPHMHMPVNFGIGPSFPGHQPVVFNPQVAPMQSPQPYFHPTGPQYGQQMFLGQRPVMYYQPEMQYKGREY</sequence>
<feature type="compositionally biased region" description="Polar residues" evidence="1">
    <location>
        <begin position="549"/>
        <end position="568"/>
    </location>
</feature>
<evidence type="ECO:0000313" key="3">
    <source>
        <dbReference type="EMBL" id="KAE8715217.1"/>
    </source>
</evidence>
<dbReference type="GO" id="GO:0034063">
    <property type="term" value="P:stress granule assembly"/>
    <property type="evidence" value="ECO:0007669"/>
    <property type="project" value="TreeGrafter"/>
</dbReference>
<keyword evidence="4" id="KW-1185">Reference proteome</keyword>
<dbReference type="Pfam" id="PF14438">
    <property type="entry name" value="SM-ATX"/>
    <property type="match status" value="1"/>
</dbReference>
<feature type="domain" description="LsmAD" evidence="2">
    <location>
        <begin position="222"/>
        <end position="293"/>
    </location>
</feature>
<dbReference type="PANTHER" id="PTHR12854">
    <property type="entry name" value="ATAXIN 2-RELATED"/>
    <property type="match status" value="1"/>
</dbReference>
<dbReference type="EMBL" id="VEPZ02000866">
    <property type="protein sequence ID" value="KAE8715217.1"/>
    <property type="molecule type" value="Genomic_DNA"/>
</dbReference>
<dbReference type="GO" id="GO:0003729">
    <property type="term" value="F:mRNA binding"/>
    <property type="evidence" value="ECO:0007669"/>
    <property type="project" value="TreeGrafter"/>
</dbReference>
<gene>
    <name evidence="3" type="ORF">F3Y22_tig00110186pilonHSYRG00172</name>
</gene>
<evidence type="ECO:0000256" key="1">
    <source>
        <dbReference type="SAM" id="MobiDB-lite"/>
    </source>
</evidence>
<feature type="compositionally biased region" description="Low complexity" evidence="1">
    <location>
        <begin position="490"/>
        <end position="530"/>
    </location>
</feature>
<feature type="compositionally biased region" description="Polar residues" evidence="1">
    <location>
        <begin position="412"/>
        <end position="421"/>
    </location>
</feature>
<dbReference type="Pfam" id="PF06741">
    <property type="entry name" value="LsmAD"/>
    <property type="match status" value="1"/>
</dbReference>
<feature type="region of interest" description="Disordered" evidence="1">
    <location>
        <begin position="443"/>
        <end position="568"/>
    </location>
</feature>
<organism evidence="3 4">
    <name type="scientific">Hibiscus syriacus</name>
    <name type="common">Rose of Sharon</name>
    <dbReference type="NCBI Taxonomy" id="106335"/>
    <lineage>
        <taxon>Eukaryota</taxon>
        <taxon>Viridiplantae</taxon>
        <taxon>Streptophyta</taxon>
        <taxon>Embryophyta</taxon>
        <taxon>Tracheophyta</taxon>
        <taxon>Spermatophyta</taxon>
        <taxon>Magnoliopsida</taxon>
        <taxon>eudicotyledons</taxon>
        <taxon>Gunneridae</taxon>
        <taxon>Pentapetalae</taxon>
        <taxon>rosids</taxon>
        <taxon>malvids</taxon>
        <taxon>Malvales</taxon>
        <taxon>Malvaceae</taxon>
        <taxon>Malvoideae</taxon>
        <taxon>Hibiscus</taxon>
    </lineage>
</organism>
<dbReference type="Proteomes" id="UP000436088">
    <property type="component" value="Unassembled WGS sequence"/>
</dbReference>